<evidence type="ECO:0000256" key="2">
    <source>
        <dbReference type="SAM" id="SignalP"/>
    </source>
</evidence>
<dbReference type="Proteomes" id="UP000285575">
    <property type="component" value="Unassembled WGS sequence"/>
</dbReference>
<feature type="coiled-coil region" evidence="1">
    <location>
        <begin position="342"/>
        <end position="369"/>
    </location>
</feature>
<evidence type="ECO:0000313" key="3">
    <source>
        <dbReference type="EMBL" id="RVU47105.1"/>
    </source>
</evidence>
<organism evidence="3 4">
    <name type="scientific">Rubrivivax rivuli</name>
    <dbReference type="NCBI Taxonomy" id="1862385"/>
    <lineage>
        <taxon>Bacteria</taxon>
        <taxon>Pseudomonadati</taxon>
        <taxon>Pseudomonadota</taxon>
        <taxon>Betaproteobacteria</taxon>
        <taxon>Burkholderiales</taxon>
        <taxon>Sphaerotilaceae</taxon>
        <taxon>Rubrivivax</taxon>
    </lineage>
</organism>
<dbReference type="OrthoDB" id="9150485at2"/>
<feature type="signal peptide" evidence="2">
    <location>
        <begin position="1"/>
        <end position="22"/>
    </location>
</feature>
<comment type="caution">
    <text evidence="3">The sequence shown here is derived from an EMBL/GenBank/DDBJ whole genome shotgun (WGS) entry which is preliminary data.</text>
</comment>
<name>A0A437RKE0_9BURK</name>
<keyword evidence="2" id="KW-0732">Signal</keyword>
<gene>
    <name evidence="3" type="ORF">EOE66_04895</name>
</gene>
<keyword evidence="4" id="KW-1185">Reference proteome</keyword>
<evidence type="ECO:0000313" key="4">
    <source>
        <dbReference type="Proteomes" id="UP000285575"/>
    </source>
</evidence>
<evidence type="ECO:0008006" key="5">
    <source>
        <dbReference type="Google" id="ProtNLM"/>
    </source>
</evidence>
<evidence type="ECO:0000256" key="1">
    <source>
        <dbReference type="SAM" id="Coils"/>
    </source>
</evidence>
<dbReference type="RefSeq" id="WP_128227574.1">
    <property type="nucleotide sequence ID" value="NZ_SACR01000002.1"/>
</dbReference>
<keyword evidence="1" id="KW-0175">Coiled coil</keyword>
<proteinExistence type="predicted"/>
<dbReference type="EMBL" id="SACR01000002">
    <property type="protein sequence ID" value="RVU47105.1"/>
    <property type="molecule type" value="Genomic_DNA"/>
</dbReference>
<sequence>MASKRVRQLFGAVLLAASPVLAQGDRTFERELFKTRFEQEVKFRAAAIHVAWGAEALCDATTQIEPFVLLSVHSMRRRLDDKDMALFREITGMDEKWRVVWADEAAPEDLHVRDVVTHVNGRPLPAGGTRFEMGALFRGGSVVSNDDGGFWDAMLKARKEASEGKPMTLTLEDGRKLTVETQKGCAGSVTASSFDNDPDSFWRQGTERAKIPANAMIEAQTADEFRWLAAFGTYFQASQSAIKASQRSEGVSNGFLVGKILAIAVPGAGMLLSAAEAQAEKAIAVDSIVGSADLFANEVVASLGGDPSAGLRLTERLMARGVKVDAVMMDDFRRSNSASHAKQIKAIQVAQAERERAELRAQEDAERRKQLMLPPLLPPLLK</sequence>
<accession>A0A437RKE0</accession>
<protein>
    <recommendedName>
        <fullName evidence="5">PDZ domain-containing protein</fullName>
    </recommendedName>
</protein>
<reference evidence="3 4" key="1">
    <citation type="submission" date="2019-01" db="EMBL/GenBank/DDBJ databases">
        <authorList>
            <person name="Chen W.-M."/>
        </authorList>
    </citation>
    <scope>NUCLEOTIDE SEQUENCE [LARGE SCALE GENOMIC DNA]</scope>
    <source>
        <strain evidence="3 4">KYPY4</strain>
    </source>
</reference>
<feature type="chain" id="PRO_5019071615" description="PDZ domain-containing protein" evidence="2">
    <location>
        <begin position="23"/>
        <end position="382"/>
    </location>
</feature>
<dbReference type="AlphaFoldDB" id="A0A437RKE0"/>